<proteinExistence type="predicted"/>
<keyword evidence="2 4" id="KW-0238">DNA-binding</keyword>
<dbReference type="EMBL" id="JBHEZY010000004">
    <property type="protein sequence ID" value="MFC1431560.1"/>
    <property type="molecule type" value="Genomic_DNA"/>
</dbReference>
<dbReference type="Gene3D" id="1.10.357.10">
    <property type="entry name" value="Tetracycline Repressor, domain 2"/>
    <property type="match status" value="1"/>
</dbReference>
<comment type="caution">
    <text evidence="6">The sequence shown here is derived from an EMBL/GenBank/DDBJ whole genome shotgun (WGS) entry which is preliminary data.</text>
</comment>
<name>A0ABV6WZV4_9ACTN</name>
<feature type="domain" description="HTH tetR-type" evidence="5">
    <location>
        <begin position="15"/>
        <end position="74"/>
    </location>
</feature>
<evidence type="ECO:0000313" key="6">
    <source>
        <dbReference type="EMBL" id="MFC1431560.1"/>
    </source>
</evidence>
<dbReference type="Pfam" id="PF00440">
    <property type="entry name" value="TetR_N"/>
    <property type="match status" value="1"/>
</dbReference>
<evidence type="ECO:0000256" key="3">
    <source>
        <dbReference type="ARBA" id="ARBA00023163"/>
    </source>
</evidence>
<sequence>MNAAPHTSTRRADAVRNRSALLAAGGRVFARRGVEVPMEEVAQEAGVGRGTLYRHFPSRQHLLGALMEEQAAHLAAEARRLLAEGPAWDGVVAWLRLYDESLARYRGASDHVGAGFVGASPLAGACRPMRAAFAELLDRARELDLVRSDITAEQALALVAALPKDAATGSAQAPLLDIVTQGLRA</sequence>
<evidence type="ECO:0000259" key="5">
    <source>
        <dbReference type="PROSITE" id="PS50977"/>
    </source>
</evidence>
<keyword evidence="3" id="KW-0804">Transcription</keyword>
<dbReference type="SUPFAM" id="SSF46689">
    <property type="entry name" value="Homeodomain-like"/>
    <property type="match status" value="1"/>
</dbReference>
<dbReference type="SUPFAM" id="SSF48498">
    <property type="entry name" value="Tetracyclin repressor-like, C-terminal domain"/>
    <property type="match status" value="1"/>
</dbReference>
<reference evidence="6 7" key="1">
    <citation type="submission" date="2024-09" db="EMBL/GenBank/DDBJ databases">
        <authorList>
            <person name="Lee S.D."/>
        </authorList>
    </citation>
    <scope>NUCLEOTIDE SEQUENCE [LARGE SCALE GENOMIC DNA]</scope>
    <source>
        <strain evidence="6 7">N1-3</strain>
    </source>
</reference>
<dbReference type="InterPro" id="IPR001647">
    <property type="entry name" value="HTH_TetR"/>
</dbReference>
<dbReference type="InterPro" id="IPR050109">
    <property type="entry name" value="HTH-type_TetR-like_transc_reg"/>
</dbReference>
<dbReference type="PANTHER" id="PTHR30055">
    <property type="entry name" value="HTH-TYPE TRANSCRIPTIONAL REGULATOR RUTR"/>
    <property type="match status" value="1"/>
</dbReference>
<dbReference type="InterPro" id="IPR049445">
    <property type="entry name" value="TetR_SbtR-like_C"/>
</dbReference>
<feature type="DNA-binding region" description="H-T-H motif" evidence="4">
    <location>
        <begin position="37"/>
        <end position="56"/>
    </location>
</feature>
<evidence type="ECO:0000256" key="4">
    <source>
        <dbReference type="PROSITE-ProRule" id="PRU00335"/>
    </source>
</evidence>
<dbReference type="InterPro" id="IPR036271">
    <property type="entry name" value="Tet_transcr_reg_TetR-rel_C_sf"/>
</dbReference>
<accession>A0ABV6WZV4</accession>
<evidence type="ECO:0000256" key="2">
    <source>
        <dbReference type="ARBA" id="ARBA00023125"/>
    </source>
</evidence>
<organism evidence="6 7">
    <name type="scientific">Streptacidiphilus alkalitolerans</name>
    <dbReference type="NCBI Taxonomy" id="3342712"/>
    <lineage>
        <taxon>Bacteria</taxon>
        <taxon>Bacillati</taxon>
        <taxon>Actinomycetota</taxon>
        <taxon>Actinomycetes</taxon>
        <taxon>Kitasatosporales</taxon>
        <taxon>Streptomycetaceae</taxon>
        <taxon>Streptacidiphilus</taxon>
    </lineage>
</organism>
<evidence type="ECO:0000313" key="7">
    <source>
        <dbReference type="Proteomes" id="UP001592530"/>
    </source>
</evidence>
<dbReference type="Pfam" id="PF21597">
    <property type="entry name" value="TetR_C_43"/>
    <property type="match status" value="1"/>
</dbReference>
<dbReference type="Proteomes" id="UP001592530">
    <property type="component" value="Unassembled WGS sequence"/>
</dbReference>
<dbReference type="PRINTS" id="PR00455">
    <property type="entry name" value="HTHTETR"/>
</dbReference>
<dbReference type="PANTHER" id="PTHR30055:SF234">
    <property type="entry name" value="HTH-TYPE TRANSCRIPTIONAL REGULATOR BETI"/>
    <property type="match status" value="1"/>
</dbReference>
<dbReference type="RefSeq" id="WP_380552311.1">
    <property type="nucleotide sequence ID" value="NZ_JBHEZY010000004.1"/>
</dbReference>
<protein>
    <submittedName>
        <fullName evidence="6">TetR/AcrR family transcriptional regulator</fullName>
    </submittedName>
</protein>
<evidence type="ECO:0000256" key="1">
    <source>
        <dbReference type="ARBA" id="ARBA00023015"/>
    </source>
</evidence>
<gene>
    <name evidence="6" type="ORF">ACEZDB_12990</name>
</gene>
<dbReference type="InterPro" id="IPR009057">
    <property type="entry name" value="Homeodomain-like_sf"/>
</dbReference>
<dbReference type="PROSITE" id="PS50977">
    <property type="entry name" value="HTH_TETR_2"/>
    <property type="match status" value="1"/>
</dbReference>
<keyword evidence="1" id="KW-0805">Transcription regulation</keyword>